<keyword evidence="3" id="KW-1003">Cell membrane</keyword>
<dbReference type="PANTHER" id="PTHR34299">
    <property type="entry name" value="DIACYLGLYCEROL KINASE"/>
    <property type="match status" value="1"/>
</dbReference>
<feature type="binding site" evidence="18">
    <location>
        <position position="83"/>
    </location>
    <ligand>
        <name>a divalent metal cation</name>
        <dbReference type="ChEBI" id="CHEBI:60240"/>
    </ligand>
</feature>
<evidence type="ECO:0000256" key="2">
    <source>
        <dbReference type="ARBA" id="ARBA00005967"/>
    </source>
</evidence>
<keyword evidence="14" id="KW-1208">Phospholipid metabolism</keyword>
<keyword evidence="6 19" id="KW-0812">Transmembrane</keyword>
<evidence type="ECO:0000256" key="19">
    <source>
        <dbReference type="SAM" id="Phobius"/>
    </source>
</evidence>
<dbReference type="GO" id="GO:0016301">
    <property type="term" value="F:kinase activity"/>
    <property type="evidence" value="ECO:0007669"/>
    <property type="project" value="UniProtKB-KW"/>
</dbReference>
<protein>
    <submittedName>
        <fullName evidence="20">UDP kinase</fullName>
    </submittedName>
</protein>
<reference evidence="20 21" key="1">
    <citation type="submission" date="2019-07" db="EMBL/GenBank/DDBJ databases">
        <title>Whole genome shotgun sequence of Lactobacillus siliginis NBRC 101315.</title>
        <authorList>
            <person name="Hosoyama A."/>
            <person name="Uohara A."/>
            <person name="Ohji S."/>
            <person name="Ichikawa N."/>
        </authorList>
    </citation>
    <scope>NUCLEOTIDE SEQUENCE [LARGE SCALE GENOMIC DNA]</scope>
    <source>
        <strain evidence="20 21">NBRC 101315</strain>
    </source>
</reference>
<comment type="subcellular location">
    <subcellularLocation>
        <location evidence="1">Cell membrane</location>
        <topology evidence="1">Multi-pass membrane protein</topology>
    </subcellularLocation>
</comment>
<keyword evidence="12 19" id="KW-0472">Membrane</keyword>
<feature type="transmembrane region" description="Helical" evidence="19">
    <location>
        <begin position="62"/>
        <end position="82"/>
    </location>
</feature>
<feature type="binding site" evidence="16">
    <location>
        <position position="76"/>
    </location>
    <ligand>
        <name>substrate</name>
    </ligand>
</feature>
<gene>
    <name evidence="20" type="primary">dgk</name>
    <name evidence="20" type="ORF">LSI01_01150</name>
</gene>
<keyword evidence="7 17" id="KW-0547">Nucleotide-binding</keyword>
<dbReference type="GO" id="GO:0046872">
    <property type="term" value="F:metal ion binding"/>
    <property type="evidence" value="ECO:0007669"/>
    <property type="project" value="UniProtKB-KW"/>
</dbReference>
<keyword evidence="10 19" id="KW-1133">Transmembrane helix</keyword>
<evidence type="ECO:0000256" key="15">
    <source>
        <dbReference type="PIRSR" id="PIRSR600829-1"/>
    </source>
</evidence>
<keyword evidence="18" id="KW-0460">Magnesium</keyword>
<feature type="binding site" evidence="17">
    <location>
        <position position="83"/>
    </location>
    <ligand>
        <name>ATP</name>
        <dbReference type="ChEBI" id="CHEBI:30616"/>
    </ligand>
</feature>
<feature type="binding site" evidence="18">
    <location>
        <position position="35"/>
    </location>
    <ligand>
        <name>a divalent metal cation</name>
        <dbReference type="ChEBI" id="CHEBI:60240"/>
    </ligand>
</feature>
<dbReference type="GO" id="GO:0008654">
    <property type="term" value="P:phospholipid biosynthetic process"/>
    <property type="evidence" value="ECO:0007669"/>
    <property type="project" value="UniProtKB-KW"/>
</dbReference>
<sequence>MIMDSQDKHQTTKNHHFTQAFKHALDGILDIIHNEPNMRYHMIFALGALLCGIILRISRMDWLWITLAIFTVILSEFANTIAESLSDLVTHGRFDPLVKRVKDVAAGAVVVAALFAVITGGLVFVPRVWTLLF</sequence>
<keyword evidence="8 20" id="KW-0418">Kinase</keyword>
<evidence type="ECO:0000313" key="20">
    <source>
        <dbReference type="EMBL" id="GEK27804.1"/>
    </source>
</evidence>
<feature type="binding site" evidence="17">
    <location>
        <position position="35"/>
    </location>
    <ligand>
        <name>ATP</name>
        <dbReference type="ChEBI" id="CHEBI:30616"/>
    </ligand>
</feature>
<dbReference type="InterPro" id="IPR036945">
    <property type="entry name" value="DAGK_sf"/>
</dbReference>
<dbReference type="EMBL" id="BJUD01000001">
    <property type="protein sequence ID" value="GEK27804.1"/>
    <property type="molecule type" value="Genomic_DNA"/>
</dbReference>
<keyword evidence="11" id="KW-0443">Lipid metabolism</keyword>
<dbReference type="Gene3D" id="1.10.287.3610">
    <property type="match status" value="1"/>
</dbReference>
<dbReference type="CDD" id="cd14265">
    <property type="entry name" value="UDPK_IM_like"/>
    <property type="match status" value="1"/>
</dbReference>
<evidence type="ECO:0000256" key="7">
    <source>
        <dbReference type="ARBA" id="ARBA00022741"/>
    </source>
</evidence>
<keyword evidence="5" id="KW-0808">Transferase</keyword>
<evidence type="ECO:0000256" key="17">
    <source>
        <dbReference type="PIRSR" id="PIRSR600829-3"/>
    </source>
</evidence>
<dbReference type="Proteomes" id="UP000321429">
    <property type="component" value="Unassembled WGS sequence"/>
</dbReference>
<dbReference type="Pfam" id="PF01219">
    <property type="entry name" value="DAGK_prokar"/>
    <property type="match status" value="1"/>
</dbReference>
<evidence type="ECO:0000256" key="1">
    <source>
        <dbReference type="ARBA" id="ARBA00004651"/>
    </source>
</evidence>
<evidence type="ECO:0000256" key="16">
    <source>
        <dbReference type="PIRSR" id="PIRSR600829-2"/>
    </source>
</evidence>
<evidence type="ECO:0000256" key="11">
    <source>
        <dbReference type="ARBA" id="ARBA00023098"/>
    </source>
</evidence>
<dbReference type="GO" id="GO:0005524">
    <property type="term" value="F:ATP binding"/>
    <property type="evidence" value="ECO:0007669"/>
    <property type="project" value="UniProtKB-KW"/>
</dbReference>
<evidence type="ECO:0000313" key="21">
    <source>
        <dbReference type="Proteomes" id="UP000321429"/>
    </source>
</evidence>
<dbReference type="GO" id="GO:0005886">
    <property type="term" value="C:plasma membrane"/>
    <property type="evidence" value="ECO:0007669"/>
    <property type="project" value="UniProtKB-SubCell"/>
</dbReference>
<dbReference type="InterPro" id="IPR000829">
    <property type="entry name" value="DAGK"/>
</dbReference>
<evidence type="ECO:0000256" key="12">
    <source>
        <dbReference type="ARBA" id="ARBA00023136"/>
    </source>
</evidence>
<evidence type="ECO:0000256" key="13">
    <source>
        <dbReference type="ARBA" id="ARBA00023209"/>
    </source>
</evidence>
<evidence type="ECO:0000256" key="6">
    <source>
        <dbReference type="ARBA" id="ARBA00022692"/>
    </source>
</evidence>
<accession>A0A510VLK2</accession>
<feature type="binding site" evidence="17">
    <location>
        <begin position="102"/>
        <end position="103"/>
    </location>
    <ligand>
        <name>ATP</name>
        <dbReference type="ChEBI" id="CHEBI:30616"/>
    </ligand>
</feature>
<evidence type="ECO:0000256" key="9">
    <source>
        <dbReference type="ARBA" id="ARBA00022840"/>
    </source>
</evidence>
<keyword evidence="18" id="KW-0479">Metal-binding</keyword>
<feature type="transmembrane region" description="Helical" evidence="19">
    <location>
        <begin position="38"/>
        <end position="55"/>
    </location>
</feature>
<comment type="caution">
    <text evidence="20">The sequence shown here is derived from an EMBL/GenBank/DDBJ whole genome shotgun (WGS) entry which is preliminary data.</text>
</comment>
<evidence type="ECO:0000256" key="4">
    <source>
        <dbReference type="ARBA" id="ARBA00022516"/>
    </source>
</evidence>
<keyword evidence="13" id="KW-0594">Phospholipid biosynthesis</keyword>
<evidence type="ECO:0000256" key="14">
    <source>
        <dbReference type="ARBA" id="ARBA00023264"/>
    </source>
</evidence>
<feature type="transmembrane region" description="Helical" evidence="19">
    <location>
        <begin position="104"/>
        <end position="125"/>
    </location>
</feature>
<dbReference type="PANTHER" id="PTHR34299:SF1">
    <property type="entry name" value="DIACYLGLYCEROL KINASE"/>
    <property type="match status" value="1"/>
</dbReference>
<dbReference type="InterPro" id="IPR033717">
    <property type="entry name" value="UDPK"/>
</dbReference>
<evidence type="ECO:0000256" key="10">
    <source>
        <dbReference type="ARBA" id="ARBA00022989"/>
    </source>
</evidence>
<keyword evidence="4" id="KW-0444">Lipid biosynthesis</keyword>
<proteinExistence type="inferred from homology"/>
<evidence type="ECO:0000256" key="5">
    <source>
        <dbReference type="ARBA" id="ARBA00022679"/>
    </source>
</evidence>
<feature type="active site" description="Proton acceptor" evidence="15">
    <location>
        <position position="76"/>
    </location>
</feature>
<name>A0A510VLK2_9LACO</name>
<evidence type="ECO:0000256" key="18">
    <source>
        <dbReference type="PIRSR" id="PIRSR600829-4"/>
    </source>
</evidence>
<dbReference type="AlphaFoldDB" id="A0A510VLK2"/>
<comment type="similarity">
    <text evidence="2">Belongs to the bacterial diacylglycerol kinase family.</text>
</comment>
<evidence type="ECO:0000256" key="3">
    <source>
        <dbReference type="ARBA" id="ARBA00022475"/>
    </source>
</evidence>
<comment type="cofactor">
    <cofactor evidence="18">
        <name>Mg(2+)</name>
        <dbReference type="ChEBI" id="CHEBI:18420"/>
    </cofactor>
    <text evidence="18">Mn(2+), Zn(2+), Cd(2+) and Co(2+) support activity to lesser extents.</text>
</comment>
<organism evidence="20 21">
    <name type="scientific">Furfurilactobacillus siliginis</name>
    <dbReference type="NCBI Taxonomy" id="348151"/>
    <lineage>
        <taxon>Bacteria</taxon>
        <taxon>Bacillati</taxon>
        <taxon>Bacillota</taxon>
        <taxon>Bacilli</taxon>
        <taxon>Lactobacillales</taxon>
        <taxon>Lactobacillaceae</taxon>
        <taxon>Furfurilactobacillus</taxon>
    </lineage>
</organism>
<keyword evidence="9 17" id="KW-0067">ATP-binding</keyword>
<evidence type="ECO:0000256" key="8">
    <source>
        <dbReference type="ARBA" id="ARBA00022777"/>
    </source>
</evidence>